<evidence type="ECO:0000256" key="6">
    <source>
        <dbReference type="SAM" id="MobiDB-lite"/>
    </source>
</evidence>
<dbReference type="PANTHER" id="PTHR46324:SF26">
    <property type="entry name" value="OS02G0728001 PROTEIN"/>
    <property type="match status" value="1"/>
</dbReference>
<dbReference type="FunFam" id="1.20.5.170:FF:000020">
    <property type="entry name" value="BZIP transcription factor"/>
    <property type="match status" value="1"/>
</dbReference>
<evidence type="ECO:0000256" key="2">
    <source>
        <dbReference type="ARBA" id="ARBA00023015"/>
    </source>
</evidence>
<protein>
    <submittedName>
        <fullName evidence="8">Putative basic leucine zipper 43-like isoform X1</fullName>
    </submittedName>
</protein>
<evidence type="ECO:0000256" key="1">
    <source>
        <dbReference type="ARBA" id="ARBA00004123"/>
    </source>
</evidence>
<sequence>MYTGEVAGIHFHFPTAQSIIPSFNFGGFFDSYSIAHQAHDVFPIFSPPEETGDHLPTPADDRRRRRMISNRESARRSRMRKQRHLDELARQVARLRSANRQLLDELNKIMREQEDILEENQRLAEEASELKNRLGTLEKEHCDGEAHIRTTATSPCT</sequence>
<dbReference type="PANTHER" id="PTHR46324">
    <property type="entry name" value="BASIC LEUCINE ZIPPER 43-RELATED"/>
    <property type="match status" value="1"/>
</dbReference>
<evidence type="ECO:0000259" key="7">
    <source>
        <dbReference type="PROSITE" id="PS50217"/>
    </source>
</evidence>
<dbReference type="EMBL" id="MK440211">
    <property type="protein sequence ID" value="QEO19222.1"/>
    <property type="molecule type" value="mRNA"/>
</dbReference>
<feature type="region of interest" description="Disordered" evidence="6">
    <location>
        <begin position="46"/>
        <end position="84"/>
    </location>
</feature>
<dbReference type="InterPro" id="IPR046347">
    <property type="entry name" value="bZIP_sf"/>
</dbReference>
<keyword evidence="2" id="KW-0805">Transcription regulation</keyword>
<dbReference type="SMART" id="SM00338">
    <property type="entry name" value="BRLZ"/>
    <property type="match status" value="1"/>
</dbReference>
<evidence type="ECO:0000256" key="3">
    <source>
        <dbReference type="ARBA" id="ARBA00023125"/>
    </source>
</evidence>
<dbReference type="InterPro" id="IPR045314">
    <property type="entry name" value="bZIP_plant_GBF1"/>
</dbReference>
<keyword evidence="4" id="KW-0804">Transcription</keyword>
<feature type="domain" description="BZIP" evidence="7">
    <location>
        <begin position="60"/>
        <end position="123"/>
    </location>
</feature>
<organism evidence="8">
    <name type="scientific">Cymbidium ensifolium</name>
    <name type="common">Orchid</name>
    <name type="synonym">Epidendrum ensifolium</name>
    <dbReference type="NCBI Taxonomy" id="78740"/>
    <lineage>
        <taxon>Eukaryota</taxon>
        <taxon>Viridiplantae</taxon>
        <taxon>Streptophyta</taxon>
        <taxon>Embryophyta</taxon>
        <taxon>Tracheophyta</taxon>
        <taxon>Spermatophyta</taxon>
        <taxon>Magnoliopsida</taxon>
        <taxon>Liliopsida</taxon>
        <taxon>Asparagales</taxon>
        <taxon>Orchidaceae</taxon>
        <taxon>Epidendroideae</taxon>
        <taxon>Cymbidieae</taxon>
        <taxon>Cymbidiinae</taxon>
        <taxon>Cymbidium</taxon>
    </lineage>
</organism>
<name>A0A5C1YUS1_CYMEN</name>
<proteinExistence type="evidence at transcript level"/>
<dbReference type="AlphaFoldDB" id="A0A5C1YUS1"/>
<dbReference type="GO" id="GO:0003677">
    <property type="term" value="F:DNA binding"/>
    <property type="evidence" value="ECO:0007669"/>
    <property type="project" value="UniProtKB-KW"/>
</dbReference>
<evidence type="ECO:0000313" key="8">
    <source>
        <dbReference type="EMBL" id="QEO19222.1"/>
    </source>
</evidence>
<dbReference type="Gene3D" id="1.20.5.170">
    <property type="match status" value="1"/>
</dbReference>
<reference evidence="8" key="1">
    <citation type="submission" date="2019-01" db="EMBL/GenBank/DDBJ databases">
        <authorList>
            <person name="Yang F."/>
            <person name="Zhu G."/>
            <person name="Wei Y."/>
            <person name="Guo J."/>
            <person name="Jin J."/>
        </authorList>
    </citation>
    <scope>NUCLEOTIDE SEQUENCE</scope>
</reference>
<accession>A0A5C1YUS1</accession>
<dbReference type="InterPro" id="IPR004827">
    <property type="entry name" value="bZIP"/>
</dbReference>
<dbReference type="GO" id="GO:0005634">
    <property type="term" value="C:nucleus"/>
    <property type="evidence" value="ECO:0007669"/>
    <property type="project" value="UniProtKB-SubCell"/>
</dbReference>
<dbReference type="Pfam" id="PF00170">
    <property type="entry name" value="bZIP_1"/>
    <property type="match status" value="1"/>
</dbReference>
<evidence type="ECO:0000256" key="5">
    <source>
        <dbReference type="ARBA" id="ARBA00023242"/>
    </source>
</evidence>
<dbReference type="GO" id="GO:0003700">
    <property type="term" value="F:DNA-binding transcription factor activity"/>
    <property type="evidence" value="ECO:0007669"/>
    <property type="project" value="InterPro"/>
</dbReference>
<dbReference type="PROSITE" id="PS00036">
    <property type="entry name" value="BZIP_BASIC"/>
    <property type="match status" value="1"/>
</dbReference>
<dbReference type="CDD" id="cd14702">
    <property type="entry name" value="bZIP_plant_GBF1"/>
    <property type="match status" value="1"/>
</dbReference>
<dbReference type="InterPro" id="IPR044521">
    <property type="entry name" value="AtbZIP8/43"/>
</dbReference>
<dbReference type="SUPFAM" id="SSF57959">
    <property type="entry name" value="Leucine zipper domain"/>
    <property type="match status" value="1"/>
</dbReference>
<dbReference type="PROSITE" id="PS50217">
    <property type="entry name" value="BZIP"/>
    <property type="match status" value="1"/>
</dbReference>
<comment type="subcellular location">
    <subcellularLocation>
        <location evidence="1">Nucleus</location>
    </subcellularLocation>
</comment>
<evidence type="ECO:0000256" key="4">
    <source>
        <dbReference type="ARBA" id="ARBA00023163"/>
    </source>
</evidence>
<keyword evidence="3" id="KW-0238">DNA-binding</keyword>
<keyword evidence="5" id="KW-0539">Nucleus</keyword>